<keyword evidence="2" id="KW-0812">Transmembrane</keyword>
<feature type="transmembrane region" description="Helical" evidence="2">
    <location>
        <begin position="334"/>
        <end position="355"/>
    </location>
</feature>
<evidence type="ECO:0000313" key="5">
    <source>
        <dbReference type="Proteomes" id="UP000192772"/>
    </source>
</evidence>
<feature type="transmembrane region" description="Helical" evidence="2">
    <location>
        <begin position="393"/>
        <end position="417"/>
    </location>
</feature>
<reference evidence="4 5" key="1">
    <citation type="submission" date="2017-02" db="EMBL/GenBank/DDBJ databases">
        <title>The new phylogeny of genus Mycobacterium.</title>
        <authorList>
            <person name="Tortoli E."/>
            <person name="Trovato A."/>
            <person name="Cirillo D.M."/>
        </authorList>
    </citation>
    <scope>NUCLEOTIDE SEQUENCE [LARGE SCALE GENOMIC DNA]</scope>
    <source>
        <strain evidence="4 5">FI-09383</strain>
    </source>
</reference>
<protein>
    <recommendedName>
        <fullName evidence="3">DUF7937 domain-containing protein</fullName>
    </recommendedName>
</protein>
<dbReference type="AlphaFoldDB" id="A0A1X0D8V0"/>
<dbReference type="InterPro" id="IPR057697">
    <property type="entry name" value="DUF7937"/>
</dbReference>
<feature type="transmembrane region" description="Helical" evidence="2">
    <location>
        <begin position="137"/>
        <end position="157"/>
    </location>
</feature>
<evidence type="ECO:0000259" key="3">
    <source>
        <dbReference type="Pfam" id="PF25592"/>
    </source>
</evidence>
<name>A0A1X0D8V0_9MYCO</name>
<evidence type="ECO:0000256" key="1">
    <source>
        <dbReference type="SAM" id="MobiDB-lite"/>
    </source>
</evidence>
<feature type="transmembrane region" description="Helical" evidence="2">
    <location>
        <begin position="249"/>
        <end position="268"/>
    </location>
</feature>
<feature type="transmembrane region" description="Helical" evidence="2">
    <location>
        <begin position="361"/>
        <end position="381"/>
    </location>
</feature>
<dbReference type="EMBL" id="MVHP01000002">
    <property type="protein sequence ID" value="ORA68834.1"/>
    <property type="molecule type" value="Genomic_DNA"/>
</dbReference>
<feature type="transmembrane region" description="Helical" evidence="2">
    <location>
        <begin position="106"/>
        <end position="125"/>
    </location>
</feature>
<dbReference type="RefSeq" id="WP_083042405.1">
    <property type="nucleotide sequence ID" value="NZ_MVHP01000002.1"/>
</dbReference>
<dbReference type="Proteomes" id="UP000192772">
    <property type="component" value="Unassembled WGS sequence"/>
</dbReference>
<feature type="compositionally biased region" description="Pro residues" evidence="1">
    <location>
        <begin position="482"/>
        <end position="502"/>
    </location>
</feature>
<feature type="transmembrane region" description="Helical" evidence="2">
    <location>
        <begin position="39"/>
        <end position="55"/>
    </location>
</feature>
<organism evidence="4 5">
    <name type="scientific">Mycolicibacterium elephantis</name>
    <dbReference type="NCBI Taxonomy" id="81858"/>
    <lineage>
        <taxon>Bacteria</taxon>
        <taxon>Bacillati</taxon>
        <taxon>Actinomycetota</taxon>
        <taxon>Actinomycetes</taxon>
        <taxon>Mycobacteriales</taxon>
        <taxon>Mycobacteriaceae</taxon>
        <taxon>Mycolicibacterium</taxon>
    </lineage>
</organism>
<keyword evidence="2" id="KW-0472">Membrane</keyword>
<feature type="transmembrane region" description="Helical" evidence="2">
    <location>
        <begin position="218"/>
        <end position="237"/>
    </location>
</feature>
<feature type="transmembrane region" description="Helical" evidence="2">
    <location>
        <begin position="67"/>
        <end position="86"/>
    </location>
</feature>
<dbReference type="Pfam" id="PF25592">
    <property type="entry name" value="DUF7937"/>
    <property type="match status" value="1"/>
</dbReference>
<keyword evidence="2" id="KW-1133">Transmembrane helix</keyword>
<comment type="caution">
    <text evidence="4">The sequence shown here is derived from an EMBL/GenBank/DDBJ whole genome shotgun (WGS) entry which is preliminary data.</text>
</comment>
<feature type="region of interest" description="Disordered" evidence="1">
    <location>
        <begin position="474"/>
        <end position="535"/>
    </location>
</feature>
<evidence type="ECO:0000313" key="4">
    <source>
        <dbReference type="EMBL" id="ORA68834.1"/>
    </source>
</evidence>
<feature type="transmembrane region" description="Helical" evidence="2">
    <location>
        <begin position="177"/>
        <end position="198"/>
    </location>
</feature>
<gene>
    <name evidence="4" type="ORF">BST23_03225</name>
</gene>
<proteinExistence type="predicted"/>
<feature type="domain" description="DUF7937" evidence="3">
    <location>
        <begin position="34"/>
        <end position="457"/>
    </location>
</feature>
<sequence>MSDPRYDATVAVPTTAMGGVGRSARAGYVPVRTNRVRDGVAVALLLLALLLPWNLDFGFGVPGSKPTWWAVVIVVTALAVTAALDAHIGPLRLTNPQLDVRLLSRIRLFVCLPYLVVAVGFVGYHLFETVRDGGTGIVPPGVGPGLVLGVAGALLAAQPPVTSITIEDNRFRRWYAVARILGAVSIGLATLSVAWNVYWRLRYLFVTNDEFGGQDVAVIVTTLLYGAVALIALIIGSRWLTEKSAAGRLSTTALGASAGLAATLVWVFPIGRDIDAFHGIAQNTSTAAVGYEGYLFWAAAAAIVAPTTLYTVFLVKPPTLGAFRSAAQKCLTLIAFWAFAAAVCRVVDFVIAASLELPRALYDSVAMTAFNLFAGVIAAWLHRQLGRGETSPAVMAAFSGLLFVFTVANVAIGVALAPRYAEASPDTLYGNNLAQQITSTFDVVICLLSLVVLLVMLFTGPLAGYLMRRREARVTAPEPEPEPQPLPEPEPPTVAQPQPAAPPRIARLKEDSTTVLPAPETEQFTTGLRIQRRDP</sequence>
<feature type="transmembrane region" description="Helical" evidence="2">
    <location>
        <begin position="437"/>
        <end position="463"/>
    </location>
</feature>
<accession>A0A1X0D8V0</accession>
<evidence type="ECO:0000256" key="2">
    <source>
        <dbReference type="SAM" id="Phobius"/>
    </source>
</evidence>
<dbReference type="OrthoDB" id="4595623at2"/>
<feature type="transmembrane region" description="Helical" evidence="2">
    <location>
        <begin position="294"/>
        <end position="313"/>
    </location>
</feature>